<name>A0A835KMK0_9POAL</name>
<evidence type="ECO:0000256" key="2">
    <source>
        <dbReference type="ARBA" id="ARBA00022801"/>
    </source>
</evidence>
<dbReference type="GO" id="GO:0008422">
    <property type="term" value="F:beta-glucosidase activity"/>
    <property type="evidence" value="ECO:0007669"/>
    <property type="project" value="TreeGrafter"/>
</dbReference>
<comment type="caution">
    <text evidence="5">The sequence shown here is derived from an EMBL/GenBank/DDBJ whole genome shotgun (WGS) entry which is preliminary data.</text>
</comment>
<evidence type="ECO:0008006" key="7">
    <source>
        <dbReference type="Google" id="ProtNLM"/>
    </source>
</evidence>
<reference evidence="5" key="1">
    <citation type="submission" date="2020-07" db="EMBL/GenBank/DDBJ databases">
        <title>Genome sequence and genetic diversity analysis of an under-domesticated orphan crop, white fonio (Digitaria exilis).</title>
        <authorList>
            <person name="Bennetzen J.L."/>
            <person name="Chen S."/>
            <person name="Ma X."/>
            <person name="Wang X."/>
            <person name="Yssel A.E.J."/>
            <person name="Chaluvadi S.R."/>
            <person name="Johnson M."/>
            <person name="Gangashetty P."/>
            <person name="Hamidou F."/>
            <person name="Sanogo M.D."/>
            <person name="Zwaenepoel A."/>
            <person name="Wallace J."/>
            <person name="Van De Peer Y."/>
            <person name="Van Deynze A."/>
        </authorList>
    </citation>
    <scope>NUCLEOTIDE SEQUENCE</scope>
    <source>
        <tissue evidence="5">Leaves</tissue>
    </source>
</reference>
<dbReference type="PANTHER" id="PTHR10353">
    <property type="entry name" value="GLYCOSYL HYDROLASE"/>
    <property type="match status" value="1"/>
</dbReference>
<dbReference type="InterPro" id="IPR001360">
    <property type="entry name" value="Glyco_hydro_1"/>
</dbReference>
<comment type="similarity">
    <text evidence="1 4">Belongs to the glycosyl hydrolase 1 family.</text>
</comment>
<dbReference type="PRINTS" id="PR00131">
    <property type="entry name" value="GLHYDRLASE1"/>
</dbReference>
<accession>A0A835KMK0</accession>
<keyword evidence="2" id="KW-0378">Hydrolase</keyword>
<proteinExistence type="inferred from homology"/>
<organism evidence="5 6">
    <name type="scientific">Digitaria exilis</name>
    <dbReference type="NCBI Taxonomy" id="1010633"/>
    <lineage>
        <taxon>Eukaryota</taxon>
        <taxon>Viridiplantae</taxon>
        <taxon>Streptophyta</taxon>
        <taxon>Embryophyta</taxon>
        <taxon>Tracheophyta</taxon>
        <taxon>Spermatophyta</taxon>
        <taxon>Magnoliopsida</taxon>
        <taxon>Liliopsida</taxon>
        <taxon>Poales</taxon>
        <taxon>Poaceae</taxon>
        <taxon>PACMAD clade</taxon>
        <taxon>Panicoideae</taxon>
        <taxon>Panicodae</taxon>
        <taxon>Paniceae</taxon>
        <taxon>Anthephorinae</taxon>
        <taxon>Digitaria</taxon>
    </lineage>
</organism>
<gene>
    <name evidence="5" type="ORF">HU200_010146</name>
</gene>
<dbReference type="Proteomes" id="UP000636709">
    <property type="component" value="Unassembled WGS sequence"/>
</dbReference>
<evidence type="ECO:0000256" key="3">
    <source>
        <dbReference type="ARBA" id="ARBA00023295"/>
    </source>
</evidence>
<dbReference type="OrthoDB" id="65569at2759"/>
<dbReference type="EMBL" id="JACEFO010000708">
    <property type="protein sequence ID" value="KAF8760521.1"/>
    <property type="molecule type" value="Genomic_DNA"/>
</dbReference>
<keyword evidence="3" id="KW-0326">Glycosidase</keyword>
<evidence type="ECO:0000256" key="1">
    <source>
        <dbReference type="ARBA" id="ARBA00010838"/>
    </source>
</evidence>
<dbReference type="Pfam" id="PF00232">
    <property type="entry name" value="Glyco_hydro_1"/>
    <property type="match status" value="1"/>
</dbReference>
<evidence type="ECO:0000313" key="6">
    <source>
        <dbReference type="Proteomes" id="UP000636709"/>
    </source>
</evidence>
<dbReference type="Gene3D" id="3.20.20.80">
    <property type="entry name" value="Glycosidases"/>
    <property type="match status" value="1"/>
</dbReference>
<evidence type="ECO:0000256" key="4">
    <source>
        <dbReference type="RuleBase" id="RU003690"/>
    </source>
</evidence>
<evidence type="ECO:0000313" key="5">
    <source>
        <dbReference type="EMBL" id="KAF8760521.1"/>
    </source>
</evidence>
<dbReference type="PANTHER" id="PTHR10353:SF36">
    <property type="entry name" value="LP05116P"/>
    <property type="match status" value="1"/>
</dbReference>
<dbReference type="AlphaFoldDB" id="A0A835KMK0"/>
<protein>
    <recommendedName>
        <fullName evidence="7">Beta-glucosidase</fullName>
    </recommendedName>
</protein>
<dbReference type="SUPFAM" id="SSF51445">
    <property type="entry name" value="(Trans)glycosidases"/>
    <property type="match status" value="1"/>
</dbReference>
<dbReference type="GO" id="GO:0005975">
    <property type="term" value="P:carbohydrate metabolic process"/>
    <property type="evidence" value="ECO:0007669"/>
    <property type="project" value="InterPro"/>
</dbReference>
<keyword evidence="6" id="KW-1185">Reference proteome</keyword>
<dbReference type="InterPro" id="IPR017853">
    <property type="entry name" value="GH"/>
</dbReference>
<sequence length="246" mass="28264">MLVLSIPISSISRMNKEVSLELHSIRSGMNHCQMSMRTQKQQHEQWTLSLDGDTSTTSIQFLCDSLPKFSSHASKLVSGSVDFVGINHYTTLYVRNDRMRIRKLVMNDASTDSATIPTAYRHGKRIGQTILLRLCLEKLTNTRGVCMAGMDDSNSPFSRLENVLQDDKRIQYHSDYMSNLLDAIRKEGCNVHGYFVWPLLDNWEWNSGYTVRFGLYYIKYDNNLTMIPKASVKWFSQFLAQKTAII</sequence>